<dbReference type="RefSeq" id="WP_087723603.1">
    <property type="nucleotide sequence ID" value="NZ_CABPSI010000001.1"/>
</dbReference>
<dbReference type="AlphaFoldDB" id="A0A5E4T949"/>
<evidence type="ECO:0000256" key="2">
    <source>
        <dbReference type="ARBA" id="ARBA00011245"/>
    </source>
</evidence>
<evidence type="ECO:0000256" key="3">
    <source>
        <dbReference type="ARBA" id="ARBA00015552"/>
    </source>
</evidence>
<comment type="subunit">
    <text evidence="2 4">Monomer.</text>
</comment>
<evidence type="ECO:0000256" key="1">
    <source>
        <dbReference type="ARBA" id="ARBA00007608"/>
    </source>
</evidence>
<keyword evidence="4" id="KW-0460">Magnesium</keyword>
<dbReference type="InterPro" id="IPR015797">
    <property type="entry name" value="NUDIX_hydrolase-like_dom_sf"/>
</dbReference>
<reference evidence="6 7" key="1">
    <citation type="submission" date="2019-08" db="EMBL/GenBank/DDBJ databases">
        <authorList>
            <person name="Peeters C."/>
        </authorList>
    </citation>
    <scope>NUCLEOTIDE SEQUENCE [LARGE SCALE GENOMIC DNA]</scope>
    <source>
        <strain evidence="6 7">LMG 31115</strain>
    </source>
</reference>
<name>A0A5E4T949_9BURK</name>
<comment type="similarity">
    <text evidence="1 4">Belongs to the Nudix hydrolase family. NudJ subfamily.</text>
</comment>
<accession>A0A5E4T949</accession>
<dbReference type="InterPro" id="IPR000086">
    <property type="entry name" value="NUDIX_hydrolase_dom"/>
</dbReference>
<organism evidence="6 7">
    <name type="scientific">Pandoraea iniqua</name>
    <dbReference type="NCBI Taxonomy" id="2508288"/>
    <lineage>
        <taxon>Bacteria</taxon>
        <taxon>Pseudomonadati</taxon>
        <taxon>Pseudomonadota</taxon>
        <taxon>Betaproteobacteria</taxon>
        <taxon>Burkholderiales</taxon>
        <taxon>Burkholderiaceae</taxon>
        <taxon>Pandoraea</taxon>
    </lineage>
</organism>
<dbReference type="Pfam" id="PF00293">
    <property type="entry name" value="NUDIX"/>
    <property type="match status" value="1"/>
</dbReference>
<sequence>MDERWKPNVTVAAVVERDGRFLFVEEQKSTGLLINQPAGHLDHGESILDAVAREVLEETAYVFTPRQLLGVYLAPGPGDITYLRFAFTGELGEHDASRTLDEGIVGTVWLTPDEMRAQRARHRSPLLERCVDDYLRGVRYDLALLQTHPAVTDGQGNT</sequence>
<dbReference type="InterPro" id="IPR033713">
    <property type="entry name" value="NudJ"/>
</dbReference>
<comment type="cofactor">
    <cofactor evidence="4">
        <name>Mg(2+)</name>
        <dbReference type="ChEBI" id="CHEBI:18420"/>
    </cofactor>
</comment>
<gene>
    <name evidence="4" type="primary">nudJ</name>
    <name evidence="6" type="ORF">PIN31115_01259</name>
</gene>
<evidence type="ECO:0000313" key="7">
    <source>
        <dbReference type="Proteomes" id="UP000333828"/>
    </source>
</evidence>
<dbReference type="Proteomes" id="UP000333828">
    <property type="component" value="Unassembled WGS sequence"/>
</dbReference>
<dbReference type="GO" id="GO:0017110">
    <property type="term" value="F:nucleoside diphosphate phosphatase activity"/>
    <property type="evidence" value="ECO:0007669"/>
    <property type="project" value="InterPro"/>
</dbReference>
<dbReference type="CDD" id="cd03675">
    <property type="entry name" value="NUDIX_Hydrolase"/>
    <property type="match status" value="1"/>
</dbReference>
<dbReference type="SUPFAM" id="SSF55811">
    <property type="entry name" value="Nudix"/>
    <property type="match status" value="1"/>
</dbReference>
<feature type="domain" description="Nudix hydrolase" evidence="5">
    <location>
        <begin position="4"/>
        <end position="132"/>
    </location>
</feature>
<evidence type="ECO:0000259" key="5">
    <source>
        <dbReference type="PROSITE" id="PS51462"/>
    </source>
</evidence>
<dbReference type="EMBL" id="CABPSI010000001">
    <property type="protein sequence ID" value="VVD84011.1"/>
    <property type="molecule type" value="Genomic_DNA"/>
</dbReference>
<dbReference type="Gene3D" id="3.90.79.10">
    <property type="entry name" value="Nucleoside Triphosphate Pyrophosphohydrolase"/>
    <property type="match status" value="1"/>
</dbReference>
<dbReference type="GO" id="GO:0004787">
    <property type="term" value="F:thiamine diphosphate phosphatase activity"/>
    <property type="evidence" value="ECO:0007669"/>
    <property type="project" value="InterPro"/>
</dbReference>
<dbReference type="PROSITE" id="PS51462">
    <property type="entry name" value="NUDIX"/>
    <property type="match status" value="1"/>
</dbReference>
<evidence type="ECO:0000313" key="6">
    <source>
        <dbReference type="EMBL" id="VVD84011.1"/>
    </source>
</evidence>
<proteinExistence type="inferred from homology"/>
<dbReference type="PANTHER" id="PTHR43222">
    <property type="entry name" value="NUDIX HYDROLASE 23"/>
    <property type="match status" value="1"/>
</dbReference>
<dbReference type="GO" id="GO:0017111">
    <property type="term" value="F:ribonucleoside triphosphate phosphatase activity"/>
    <property type="evidence" value="ECO:0007669"/>
    <property type="project" value="InterPro"/>
</dbReference>
<dbReference type="EC" id="3.6.1.-" evidence="4"/>
<evidence type="ECO:0000256" key="4">
    <source>
        <dbReference type="RuleBase" id="RU364043"/>
    </source>
</evidence>
<dbReference type="PANTHER" id="PTHR43222:SF11">
    <property type="entry name" value="PHOSPHATASE NUDJ"/>
    <property type="match status" value="1"/>
</dbReference>
<protein>
    <recommendedName>
        <fullName evidence="3 4">Phosphatase NudJ</fullName>
        <ecNumber evidence="4">3.6.1.-</ecNumber>
    </recommendedName>
</protein>
<keyword evidence="4 6" id="KW-0378">Hydrolase</keyword>
<keyword evidence="7" id="KW-1185">Reference proteome</keyword>